<keyword evidence="3" id="KW-1185">Reference proteome</keyword>
<dbReference type="GO" id="GO:0016491">
    <property type="term" value="F:oxidoreductase activity"/>
    <property type="evidence" value="ECO:0007669"/>
    <property type="project" value="InterPro"/>
</dbReference>
<proteinExistence type="predicted"/>
<reference evidence="3" key="1">
    <citation type="journal article" date="2017" name="Appl. Environ. Microbiol.">
        <title>Genomic analysis of Calderihabitans maritimus KKC1, a thermophilic hydrogenogenic carboxydotrophic bacterium isolated from marine sediment.</title>
        <authorList>
            <person name="Omae K."/>
            <person name="Yoneda Y."/>
            <person name="Fukuyama Y."/>
            <person name="Yoshida T."/>
            <person name="Sako Y."/>
        </authorList>
    </citation>
    <scope>NUCLEOTIDE SEQUENCE [LARGE SCALE GENOMIC DNA]</scope>
    <source>
        <strain evidence="3">KKC1</strain>
    </source>
</reference>
<name>A0A1Z5HPK2_9FIRM</name>
<dbReference type="CDD" id="cd02966">
    <property type="entry name" value="TlpA_like_family"/>
    <property type="match status" value="1"/>
</dbReference>
<dbReference type="GO" id="GO:0016209">
    <property type="term" value="F:antioxidant activity"/>
    <property type="evidence" value="ECO:0007669"/>
    <property type="project" value="InterPro"/>
</dbReference>
<dbReference type="AlphaFoldDB" id="A0A1Z5HPK2"/>
<gene>
    <name evidence="2" type="ORF">KKC1_04130</name>
</gene>
<dbReference type="InterPro" id="IPR036249">
    <property type="entry name" value="Thioredoxin-like_sf"/>
</dbReference>
<protein>
    <recommendedName>
        <fullName evidence="1">Alkyl hydroperoxide reductase subunit C/ Thiol specific antioxidant domain-containing protein</fullName>
    </recommendedName>
</protein>
<organism evidence="2 3">
    <name type="scientific">Calderihabitans maritimus</name>
    <dbReference type="NCBI Taxonomy" id="1246530"/>
    <lineage>
        <taxon>Bacteria</taxon>
        <taxon>Bacillati</taxon>
        <taxon>Bacillota</taxon>
        <taxon>Clostridia</taxon>
        <taxon>Neomoorellales</taxon>
        <taxon>Calderihabitantaceae</taxon>
        <taxon>Calderihabitans</taxon>
    </lineage>
</organism>
<dbReference type="InterPro" id="IPR000866">
    <property type="entry name" value="AhpC/TSA"/>
</dbReference>
<dbReference type="Pfam" id="PF00578">
    <property type="entry name" value="AhpC-TSA"/>
    <property type="match status" value="1"/>
</dbReference>
<evidence type="ECO:0000313" key="3">
    <source>
        <dbReference type="Proteomes" id="UP000197032"/>
    </source>
</evidence>
<dbReference type="Proteomes" id="UP000197032">
    <property type="component" value="Unassembled WGS sequence"/>
</dbReference>
<evidence type="ECO:0000313" key="2">
    <source>
        <dbReference type="EMBL" id="GAW91251.1"/>
    </source>
</evidence>
<evidence type="ECO:0000259" key="1">
    <source>
        <dbReference type="Pfam" id="PF00578"/>
    </source>
</evidence>
<dbReference type="SUPFAM" id="SSF52833">
    <property type="entry name" value="Thioredoxin-like"/>
    <property type="match status" value="1"/>
</dbReference>
<dbReference type="OrthoDB" id="9809733at2"/>
<dbReference type="EMBL" id="BDGJ01000010">
    <property type="protein sequence ID" value="GAW91251.1"/>
    <property type="molecule type" value="Genomic_DNA"/>
</dbReference>
<dbReference type="Gene3D" id="3.40.30.10">
    <property type="entry name" value="Glutaredoxin"/>
    <property type="match status" value="1"/>
</dbReference>
<accession>A0A1Z5HPK2</accession>
<feature type="domain" description="Alkyl hydroperoxide reductase subunit C/ Thiol specific antioxidant" evidence="1">
    <location>
        <begin position="55"/>
        <end position="86"/>
    </location>
</feature>
<comment type="caution">
    <text evidence="2">The sequence shown here is derived from an EMBL/GenBank/DDBJ whole genome shotgun (WGS) entry which is preliminary data.</text>
</comment>
<sequence length="87" mass="9313">MMKKALTAIAAVIGIVFIFVIGSRYVRITPMEPTQNGLPASTADLPASSDSDTSVAPSFTLETLGGKPVSLKEFRGKPLVLNFWASW</sequence>